<keyword evidence="6" id="KW-0560">Oxidoreductase</keyword>
<dbReference type="GO" id="GO:0071949">
    <property type="term" value="F:FAD binding"/>
    <property type="evidence" value="ECO:0007669"/>
    <property type="project" value="InterPro"/>
</dbReference>
<evidence type="ECO:0000256" key="1">
    <source>
        <dbReference type="ARBA" id="ARBA00001974"/>
    </source>
</evidence>
<dbReference type="InterPro" id="IPR006076">
    <property type="entry name" value="FAD-dep_OxRdtase"/>
</dbReference>
<keyword evidence="9" id="KW-1185">Reference proteome</keyword>
<evidence type="ECO:0000313" key="9">
    <source>
        <dbReference type="Proteomes" id="UP000075885"/>
    </source>
</evidence>
<dbReference type="Gene3D" id="3.30.9.10">
    <property type="entry name" value="D-Amino Acid Oxidase, subunit A, domain 2"/>
    <property type="match status" value="1"/>
</dbReference>
<proteinExistence type="inferred from homology"/>
<dbReference type="VEuPathDB" id="VectorBase:AEPI009417"/>
<reference evidence="9" key="1">
    <citation type="submission" date="2013-03" db="EMBL/GenBank/DDBJ databases">
        <title>The Genome Sequence of Anopheles epiroticus epiroticus2.</title>
        <authorList>
            <consortium name="The Broad Institute Genomics Platform"/>
            <person name="Neafsey D.E."/>
            <person name="Howell P."/>
            <person name="Walker B."/>
            <person name="Young S.K."/>
            <person name="Zeng Q."/>
            <person name="Gargeya S."/>
            <person name="Fitzgerald M."/>
            <person name="Haas B."/>
            <person name="Abouelleil A."/>
            <person name="Allen A.W."/>
            <person name="Alvarado L."/>
            <person name="Arachchi H.M."/>
            <person name="Berlin A.M."/>
            <person name="Chapman S.B."/>
            <person name="Gainer-Dewar J."/>
            <person name="Goldberg J."/>
            <person name="Griggs A."/>
            <person name="Gujja S."/>
            <person name="Hansen M."/>
            <person name="Howarth C."/>
            <person name="Imamovic A."/>
            <person name="Ireland A."/>
            <person name="Larimer J."/>
            <person name="McCowan C."/>
            <person name="Murphy C."/>
            <person name="Pearson M."/>
            <person name="Poon T.W."/>
            <person name="Priest M."/>
            <person name="Roberts A."/>
            <person name="Saif S."/>
            <person name="Shea T."/>
            <person name="Sisk P."/>
            <person name="Sykes S."/>
            <person name="Wortman J."/>
            <person name="Nusbaum C."/>
            <person name="Birren B."/>
        </authorList>
    </citation>
    <scope>NUCLEOTIDE SEQUENCE [LARGE SCALE GENOMIC DNA]</scope>
    <source>
        <strain evidence="9">Epiroticus2</strain>
    </source>
</reference>
<organism evidence="8 9">
    <name type="scientific">Anopheles epiroticus</name>
    <dbReference type="NCBI Taxonomy" id="199890"/>
    <lineage>
        <taxon>Eukaryota</taxon>
        <taxon>Metazoa</taxon>
        <taxon>Ecdysozoa</taxon>
        <taxon>Arthropoda</taxon>
        <taxon>Hexapoda</taxon>
        <taxon>Insecta</taxon>
        <taxon>Pterygota</taxon>
        <taxon>Neoptera</taxon>
        <taxon>Endopterygota</taxon>
        <taxon>Diptera</taxon>
        <taxon>Nematocera</taxon>
        <taxon>Culicoidea</taxon>
        <taxon>Culicidae</taxon>
        <taxon>Anophelinae</taxon>
        <taxon>Anopheles</taxon>
    </lineage>
</organism>
<dbReference type="Pfam" id="PF01266">
    <property type="entry name" value="DAO"/>
    <property type="match status" value="1"/>
</dbReference>
<dbReference type="AlphaFoldDB" id="A0A182PR36"/>
<evidence type="ECO:0000256" key="2">
    <source>
        <dbReference type="ARBA" id="ARBA00004253"/>
    </source>
</evidence>
<dbReference type="EnsemblMetazoa" id="AEPI009417-RA">
    <property type="protein sequence ID" value="AEPI009417-PA"/>
    <property type="gene ID" value="AEPI009417"/>
</dbReference>
<name>A0A182PR36_9DIPT</name>
<reference evidence="8" key="2">
    <citation type="submission" date="2020-05" db="UniProtKB">
        <authorList>
            <consortium name="EnsemblMetazoa"/>
        </authorList>
    </citation>
    <scope>IDENTIFICATION</scope>
    <source>
        <strain evidence="8">Epiroticus2</strain>
    </source>
</reference>
<dbReference type="GO" id="GO:0005782">
    <property type="term" value="C:peroxisomal matrix"/>
    <property type="evidence" value="ECO:0007669"/>
    <property type="project" value="UniProtKB-SubCell"/>
</dbReference>
<comment type="similarity">
    <text evidence="3">Belongs to the DAMOX/DASOX family.</text>
</comment>
<dbReference type="SUPFAM" id="SSF51971">
    <property type="entry name" value="Nucleotide-binding domain"/>
    <property type="match status" value="1"/>
</dbReference>
<sequence length="333" mass="36837">MTAKQLQFVILGSGINGLSCAIRLSEEFPNSKIQIISEQFSPNTTSDVAAGLWGPYILGGTPDAKCRFVIQNKKVQIEDFISIFVVSEDGRMNHTTISCNYGELDLPIACGKLNLSQITNFQGSYSVAFMYATFTCEPSKMMNYYYDILSARNVQFLQKRIQSINCLEMLNISSNAIIVNCLGFNSKYVFNDCELFPVRGQVQKVKANFVFHSIACESCYIIPNTDTVVLGGTKQKSNNLNVNFVDRYNIRNNCHDTLPALKEAIMVTDNVGLRPVRRSGVRLELENITSANGRNYAVIHNYGHGGAGITLAWGCAGTVVQLVQRYAAKGSKL</sequence>
<dbReference type="PANTHER" id="PTHR11530:SF11">
    <property type="entry name" value="D-ASPARTATE OXIDASE"/>
    <property type="match status" value="1"/>
</dbReference>
<dbReference type="SUPFAM" id="SSF54373">
    <property type="entry name" value="FAD-linked reductases, C-terminal domain"/>
    <property type="match status" value="1"/>
</dbReference>
<dbReference type="InterPro" id="IPR023209">
    <property type="entry name" value="DAO"/>
</dbReference>
<evidence type="ECO:0000259" key="7">
    <source>
        <dbReference type="Pfam" id="PF01266"/>
    </source>
</evidence>
<evidence type="ECO:0000256" key="4">
    <source>
        <dbReference type="ARBA" id="ARBA00022630"/>
    </source>
</evidence>
<dbReference type="InterPro" id="IPR006181">
    <property type="entry name" value="D-amino_acid_oxidase_CS"/>
</dbReference>
<protein>
    <recommendedName>
        <fullName evidence="7">FAD dependent oxidoreductase domain-containing protein</fullName>
    </recommendedName>
</protein>
<evidence type="ECO:0000256" key="5">
    <source>
        <dbReference type="ARBA" id="ARBA00022827"/>
    </source>
</evidence>
<evidence type="ECO:0000313" key="8">
    <source>
        <dbReference type="EnsemblMetazoa" id="AEPI009417-PA"/>
    </source>
</evidence>
<dbReference type="PROSITE" id="PS00677">
    <property type="entry name" value="DAO"/>
    <property type="match status" value="1"/>
</dbReference>
<dbReference type="Proteomes" id="UP000075885">
    <property type="component" value="Unassembled WGS sequence"/>
</dbReference>
<dbReference type="PANTHER" id="PTHR11530">
    <property type="entry name" value="D-AMINO ACID OXIDASE"/>
    <property type="match status" value="1"/>
</dbReference>
<dbReference type="STRING" id="199890.A0A182PR36"/>
<comment type="cofactor">
    <cofactor evidence="1">
        <name>FAD</name>
        <dbReference type="ChEBI" id="CHEBI:57692"/>
    </cofactor>
</comment>
<keyword evidence="4" id="KW-0285">Flavoprotein</keyword>
<keyword evidence="5" id="KW-0274">FAD</keyword>
<accession>A0A182PR36</accession>
<feature type="domain" description="FAD dependent oxidoreductase" evidence="7">
    <location>
        <begin position="8"/>
        <end position="321"/>
    </location>
</feature>
<dbReference type="GO" id="GO:0003884">
    <property type="term" value="F:D-amino-acid oxidase activity"/>
    <property type="evidence" value="ECO:0007669"/>
    <property type="project" value="InterPro"/>
</dbReference>
<evidence type="ECO:0000256" key="3">
    <source>
        <dbReference type="ARBA" id="ARBA00006730"/>
    </source>
</evidence>
<dbReference type="Gene3D" id="3.40.50.720">
    <property type="entry name" value="NAD(P)-binding Rossmann-like Domain"/>
    <property type="match status" value="1"/>
</dbReference>
<evidence type="ECO:0000256" key="6">
    <source>
        <dbReference type="ARBA" id="ARBA00023002"/>
    </source>
</evidence>
<comment type="subcellular location">
    <subcellularLocation>
        <location evidence="2">Peroxisome matrix</location>
    </subcellularLocation>
</comment>
<dbReference type="GO" id="GO:0019478">
    <property type="term" value="P:D-amino acid catabolic process"/>
    <property type="evidence" value="ECO:0007669"/>
    <property type="project" value="TreeGrafter"/>
</dbReference>